<organism evidence="1 2">
    <name type="scientific">Lindgomyces ingoldianus</name>
    <dbReference type="NCBI Taxonomy" id="673940"/>
    <lineage>
        <taxon>Eukaryota</taxon>
        <taxon>Fungi</taxon>
        <taxon>Dikarya</taxon>
        <taxon>Ascomycota</taxon>
        <taxon>Pezizomycotina</taxon>
        <taxon>Dothideomycetes</taxon>
        <taxon>Pleosporomycetidae</taxon>
        <taxon>Pleosporales</taxon>
        <taxon>Lindgomycetaceae</taxon>
        <taxon>Lindgomyces</taxon>
    </lineage>
</organism>
<keyword evidence="2" id="KW-1185">Reference proteome</keyword>
<sequence>MSPLSLALFSFNLYFTGLCLQSNTQFRLGLLETNLGVLSFIGTVPSRLSNTSAKMTIVTTSKLFQPLQPDISPNTTPLALPPQVLIIVKATIVSLRAGNPANMSGIWSEEQIAAWREITNAAEELAKYELGVISLSAAPISAQHAIRADDGGTYMGRHRELRVIYNAGGYLVGVSIQNQVRFAIEIEKAEHISLADSLPQFSYLVKELSSMCIAHLNLVGPRTGSDVDTETVDSNHPSVLLGGSYMSRNGQRMVDDKYRDRKVTITFERQFKTNSDLVFRIRTGINFMRYKRATFYIAKYPKGHFEYPFPKGSLQE</sequence>
<comment type="caution">
    <text evidence="1">The sequence shown here is derived from an EMBL/GenBank/DDBJ whole genome shotgun (WGS) entry which is preliminary data.</text>
</comment>
<reference evidence="1" key="1">
    <citation type="journal article" date="2020" name="Stud. Mycol.">
        <title>101 Dothideomycetes genomes: a test case for predicting lifestyles and emergence of pathogens.</title>
        <authorList>
            <person name="Haridas S."/>
            <person name="Albert R."/>
            <person name="Binder M."/>
            <person name="Bloem J."/>
            <person name="Labutti K."/>
            <person name="Salamov A."/>
            <person name="Andreopoulos B."/>
            <person name="Baker S."/>
            <person name="Barry K."/>
            <person name="Bills G."/>
            <person name="Bluhm B."/>
            <person name="Cannon C."/>
            <person name="Castanera R."/>
            <person name="Culley D."/>
            <person name="Daum C."/>
            <person name="Ezra D."/>
            <person name="Gonzalez J."/>
            <person name="Henrissat B."/>
            <person name="Kuo A."/>
            <person name="Liang C."/>
            <person name="Lipzen A."/>
            <person name="Lutzoni F."/>
            <person name="Magnuson J."/>
            <person name="Mondo S."/>
            <person name="Nolan M."/>
            <person name="Ohm R."/>
            <person name="Pangilinan J."/>
            <person name="Park H.-J."/>
            <person name="Ramirez L."/>
            <person name="Alfaro M."/>
            <person name="Sun H."/>
            <person name="Tritt A."/>
            <person name="Yoshinaga Y."/>
            <person name="Zwiers L.-H."/>
            <person name="Turgeon B."/>
            <person name="Goodwin S."/>
            <person name="Spatafora J."/>
            <person name="Crous P."/>
            <person name="Grigoriev I."/>
        </authorList>
    </citation>
    <scope>NUCLEOTIDE SEQUENCE</scope>
    <source>
        <strain evidence="1">ATCC 200398</strain>
    </source>
</reference>
<name>A0ACB6RE10_9PLEO</name>
<protein>
    <submittedName>
        <fullName evidence="1">Uncharacterized protein</fullName>
    </submittedName>
</protein>
<proteinExistence type="predicted"/>
<accession>A0ACB6RE10</accession>
<evidence type="ECO:0000313" key="1">
    <source>
        <dbReference type="EMBL" id="KAF2477479.1"/>
    </source>
</evidence>
<dbReference type="Proteomes" id="UP000799755">
    <property type="component" value="Unassembled WGS sequence"/>
</dbReference>
<evidence type="ECO:0000313" key="2">
    <source>
        <dbReference type="Proteomes" id="UP000799755"/>
    </source>
</evidence>
<gene>
    <name evidence="1" type="ORF">BDR25DRAFT_347831</name>
</gene>
<dbReference type="EMBL" id="MU003492">
    <property type="protein sequence ID" value="KAF2477479.1"/>
    <property type="molecule type" value="Genomic_DNA"/>
</dbReference>